<proteinExistence type="predicted"/>
<evidence type="ECO:0000313" key="2">
    <source>
        <dbReference type="EMBL" id="MTG98388.1"/>
    </source>
</evidence>
<gene>
    <name evidence="2" type="ORF">GJV76_09685</name>
</gene>
<name>A0A6I3LIJ5_9FLAO</name>
<dbReference type="EMBL" id="WMJX01000018">
    <property type="protein sequence ID" value="MTG98388.1"/>
    <property type="molecule type" value="Genomic_DNA"/>
</dbReference>
<dbReference type="AlphaFoldDB" id="A0A6I3LIJ5"/>
<dbReference type="Proteomes" id="UP000438760">
    <property type="component" value="Unassembled WGS sequence"/>
</dbReference>
<dbReference type="RefSeq" id="WP_155092414.1">
    <property type="nucleotide sequence ID" value="NZ_CP102754.1"/>
</dbReference>
<keyword evidence="3" id="KW-1185">Reference proteome</keyword>
<evidence type="ECO:0000313" key="3">
    <source>
        <dbReference type="Proteomes" id="UP000438760"/>
    </source>
</evidence>
<keyword evidence="1" id="KW-1133">Transmembrane helix</keyword>
<accession>A0A6I3LIJ5</accession>
<protein>
    <submittedName>
        <fullName evidence="2">Uncharacterized protein</fullName>
    </submittedName>
</protein>
<evidence type="ECO:0000256" key="1">
    <source>
        <dbReference type="SAM" id="Phobius"/>
    </source>
</evidence>
<keyword evidence="1" id="KW-0472">Membrane</keyword>
<organism evidence="2 3">
    <name type="scientific">Myroides albus</name>
    <dbReference type="NCBI Taxonomy" id="2562892"/>
    <lineage>
        <taxon>Bacteria</taxon>
        <taxon>Pseudomonadati</taxon>
        <taxon>Bacteroidota</taxon>
        <taxon>Flavobacteriia</taxon>
        <taxon>Flavobacteriales</taxon>
        <taxon>Flavobacteriaceae</taxon>
        <taxon>Myroides</taxon>
    </lineage>
</organism>
<comment type="caution">
    <text evidence="2">The sequence shown here is derived from an EMBL/GenBank/DDBJ whole genome shotgun (WGS) entry which is preliminary data.</text>
</comment>
<dbReference type="OrthoDB" id="7063564at2"/>
<keyword evidence="1" id="KW-0812">Transmembrane</keyword>
<feature type="transmembrane region" description="Helical" evidence="1">
    <location>
        <begin position="68"/>
        <end position="89"/>
    </location>
</feature>
<reference evidence="2 3" key="1">
    <citation type="submission" date="2019-11" db="EMBL/GenBank/DDBJ databases">
        <title>Genome of Strain BIT-d1.</title>
        <authorList>
            <person name="Yang Y."/>
        </authorList>
    </citation>
    <scope>NUCLEOTIDE SEQUENCE [LARGE SCALE GENOMIC DNA]</scope>
    <source>
        <strain evidence="2 3">BIT-d1</strain>
    </source>
</reference>
<sequence>MAKTLKKIICPQCGSNKIKELKDDYYKCESCQTNFFLDSDDININHKYTYNDSYDPNAEKNKKAAIKFVIIFLAVILVLSFIGPIISVISSSKSKNTTIVEPVQEIVPPKKEVKMVPMSIKANTLYRLKENKVTLVQVATTNDFFAKRDKVRLFLILNDVITGEELSRKPIDVDLSLKGVGLMTDFSVEFFKISDRDLYLIVNNYHLLKFNDVLQCFEKVDEELFRSHKEFSEGIAGLKYNTFDEGIEVTNNLGKKFMYYIYLNKVYSSDEVYKVYDLPLPNGVKKTGYLFTRKSFDYPDEARQLIQYDYWYQEGYPMYYFYFEWRRDYGGSGVFSSSSPHKKVLILDYTRKKARIGKVRDFTPNRKYAVGTVVGSDEEGVIIAIKQSILENETYSLQKLSSKDGSILWTKKTEMKGFRNVEMIDGVFKVGVDYNVFQIFDTKGEVLSTIDQSNLKTPVEEKE</sequence>